<dbReference type="GO" id="GO:0061630">
    <property type="term" value="F:ubiquitin protein ligase activity"/>
    <property type="evidence" value="ECO:0007669"/>
    <property type="project" value="InterPro"/>
</dbReference>
<comment type="caution">
    <text evidence="4">The sequence shown here is derived from an EMBL/GenBank/DDBJ whole genome shotgun (WGS) entry which is preliminary data.</text>
</comment>
<dbReference type="GO" id="GO:0006397">
    <property type="term" value="P:mRNA processing"/>
    <property type="evidence" value="ECO:0007669"/>
    <property type="project" value="InterPro"/>
</dbReference>
<dbReference type="InterPro" id="IPR001841">
    <property type="entry name" value="Znf_RING"/>
</dbReference>
<keyword evidence="5" id="KW-1185">Reference proteome</keyword>
<organism evidence="4 5">
    <name type="scientific">Tremella mesenterica</name>
    <name type="common">Jelly fungus</name>
    <dbReference type="NCBI Taxonomy" id="5217"/>
    <lineage>
        <taxon>Eukaryota</taxon>
        <taxon>Fungi</taxon>
        <taxon>Dikarya</taxon>
        <taxon>Basidiomycota</taxon>
        <taxon>Agaricomycotina</taxon>
        <taxon>Tremellomycetes</taxon>
        <taxon>Tremellales</taxon>
        <taxon>Tremellaceae</taxon>
        <taxon>Tremella</taxon>
    </lineage>
</organism>
<evidence type="ECO:0000256" key="1">
    <source>
        <dbReference type="PROSITE-ProRule" id="PRU00175"/>
    </source>
</evidence>
<dbReference type="PANTHER" id="PTHR15439:SF0">
    <property type="entry name" value="CELL DIVISION CYCLE AND APOPTOSIS REGULATOR PROTEIN 1-RELATED"/>
    <property type="match status" value="1"/>
</dbReference>
<dbReference type="AlphaFoldDB" id="A0A4Q1BER1"/>
<dbReference type="InterPro" id="IPR033489">
    <property type="entry name" value="RBBP6"/>
</dbReference>
<dbReference type="SUPFAM" id="SSF57850">
    <property type="entry name" value="RING/U-box"/>
    <property type="match status" value="1"/>
</dbReference>
<keyword evidence="1" id="KW-0479">Metal-binding</keyword>
<dbReference type="InterPro" id="IPR013083">
    <property type="entry name" value="Znf_RING/FYVE/PHD"/>
</dbReference>
<feature type="region of interest" description="Disordered" evidence="2">
    <location>
        <begin position="114"/>
        <end position="139"/>
    </location>
</feature>
<dbReference type="OrthoDB" id="106784at2759"/>
<dbReference type="Gene3D" id="3.30.40.10">
    <property type="entry name" value="Zinc/RING finger domain, C3HC4 (zinc finger)"/>
    <property type="match status" value="1"/>
</dbReference>
<dbReference type="InParanoid" id="A0A4Q1BER1"/>
<dbReference type="Proteomes" id="UP000289152">
    <property type="component" value="Unassembled WGS sequence"/>
</dbReference>
<dbReference type="GO" id="GO:0016567">
    <property type="term" value="P:protein ubiquitination"/>
    <property type="evidence" value="ECO:0007669"/>
    <property type="project" value="InterPro"/>
</dbReference>
<dbReference type="STRING" id="5217.A0A4Q1BER1"/>
<feature type="compositionally biased region" description="Basic and acidic residues" evidence="2">
    <location>
        <begin position="329"/>
        <end position="345"/>
    </location>
</feature>
<evidence type="ECO:0000259" key="3">
    <source>
        <dbReference type="PROSITE" id="PS50089"/>
    </source>
</evidence>
<dbReference type="PROSITE" id="PS50089">
    <property type="entry name" value="ZF_RING_2"/>
    <property type="match status" value="1"/>
</dbReference>
<name>A0A4Q1BER1_TREME</name>
<keyword evidence="1" id="KW-0862">Zinc</keyword>
<protein>
    <recommendedName>
        <fullName evidence="3">RING-type domain-containing protein</fullName>
    </recommendedName>
</protein>
<feature type="region of interest" description="Disordered" evidence="2">
    <location>
        <begin position="291"/>
        <end position="345"/>
    </location>
</feature>
<proteinExistence type="predicted"/>
<keyword evidence="1" id="KW-0863">Zinc-finger</keyword>
<dbReference type="PANTHER" id="PTHR15439">
    <property type="entry name" value="RETINOBLASTOMA-BINDING PROTEIN 6"/>
    <property type="match status" value="1"/>
</dbReference>
<dbReference type="GO" id="GO:0008270">
    <property type="term" value="F:zinc ion binding"/>
    <property type="evidence" value="ECO:0007669"/>
    <property type="project" value="UniProtKB-KW"/>
</dbReference>
<evidence type="ECO:0000313" key="4">
    <source>
        <dbReference type="EMBL" id="RXK35755.1"/>
    </source>
</evidence>
<sequence length="345" mass="37370">MLTADGGFVMAVPDQRQFKKHVASKPRTLTGAEVREQQPTEAELTCLICKKLVWEAVRTPCCQTSYCEECIQIHLLDRDFECPSCESKIPSLSKLEPALDLRQRVKLYVDGEVERSAREEREDREQEEAEAKLHGGDGTAMAKAEEGVVHTLGEVTSGTITAPTQTHKLDPAKLQEMLNPQTMQAYMTQITRMMQNPQVGPQARALLQAQVQMVQTGVMQMQMLAATNMMGREMGMPIGGNMMPNGPNFNGAGGMDMNGSMGMGMGGNGEGFGMGMGMNGGNLGMGMQGGGNMGGGRGRGGRGFGPRGRGGFNPNGRNLPIPQVRPPKRQGEEFEGYPDKQQRVS</sequence>
<dbReference type="GO" id="GO:0006511">
    <property type="term" value="P:ubiquitin-dependent protein catabolic process"/>
    <property type="evidence" value="ECO:0007669"/>
    <property type="project" value="TreeGrafter"/>
</dbReference>
<dbReference type="VEuPathDB" id="FungiDB:TREMEDRAFT_67411"/>
<dbReference type="EMBL" id="SDIL01000123">
    <property type="protein sequence ID" value="RXK35755.1"/>
    <property type="molecule type" value="Genomic_DNA"/>
</dbReference>
<dbReference type="GO" id="GO:0005634">
    <property type="term" value="C:nucleus"/>
    <property type="evidence" value="ECO:0007669"/>
    <property type="project" value="TreeGrafter"/>
</dbReference>
<accession>A0A4Q1BER1</accession>
<feature type="compositionally biased region" description="Gly residues" evidence="2">
    <location>
        <begin position="291"/>
        <end position="313"/>
    </location>
</feature>
<gene>
    <name evidence="4" type="ORF">M231_06996</name>
</gene>
<feature type="compositionally biased region" description="Basic and acidic residues" evidence="2">
    <location>
        <begin position="114"/>
        <end position="135"/>
    </location>
</feature>
<reference evidence="4 5" key="1">
    <citation type="submission" date="2016-06" db="EMBL/GenBank/DDBJ databases">
        <title>Evolution of pathogenesis and genome organization in the Tremellales.</title>
        <authorList>
            <person name="Cuomo C."/>
            <person name="Litvintseva A."/>
            <person name="Heitman J."/>
            <person name="Chen Y."/>
            <person name="Sun S."/>
            <person name="Springer D."/>
            <person name="Dromer F."/>
            <person name="Young S."/>
            <person name="Zeng Q."/>
            <person name="Chapman S."/>
            <person name="Gujja S."/>
            <person name="Saif S."/>
            <person name="Birren B."/>
        </authorList>
    </citation>
    <scope>NUCLEOTIDE SEQUENCE [LARGE SCALE GENOMIC DNA]</scope>
    <source>
        <strain evidence="4 5">ATCC 28783</strain>
    </source>
</reference>
<dbReference type="CDD" id="cd16620">
    <property type="entry name" value="vRING-HC-C4C4_RBBP6"/>
    <property type="match status" value="1"/>
</dbReference>
<feature type="domain" description="RING-type" evidence="3">
    <location>
        <begin position="46"/>
        <end position="86"/>
    </location>
</feature>
<evidence type="ECO:0000256" key="2">
    <source>
        <dbReference type="SAM" id="MobiDB-lite"/>
    </source>
</evidence>
<evidence type="ECO:0000313" key="5">
    <source>
        <dbReference type="Proteomes" id="UP000289152"/>
    </source>
</evidence>